<evidence type="ECO:0000256" key="6">
    <source>
        <dbReference type="ARBA" id="ARBA00023242"/>
    </source>
</evidence>
<evidence type="ECO:0000256" key="5">
    <source>
        <dbReference type="ARBA" id="ARBA00023163"/>
    </source>
</evidence>
<sequence>METSTRKLRRQRAILSCNECRRRKLKCDRLSPCDRCIKGGIAETCAYGPEAHISASGKRKHDPKKKRRLDDDRSRRATSKDEESSPRRGQDAVVDAGKPEAGAISHKQPEFVEPGAVVLRDLTSDDGQEQRDQVEFLAKSPDLKSIESSTAVMGMLKGRSYGTHFYGPSSAMSVVAHFPDLRAFMKDVYRDSTARRLSKDVKASEERARSLQTSHRIMRVRKLRDLLPDRVTVDTILRRYFDTFETTFRIIHVPSFDKAYESYWTSPAPGDSDIDALILAMLACTICTSSHDSPRYNNAGSSFSSKAILWIRACEAWLRQQSNKHRSLASFQVRCLRLLALSTSSLKVKQYYQEVLTHVALLRSVGLHRDPSIFGTRCSVFEGEMRRRLWATSVEIELQAAIDKGTSSILSLDHDCALPRNIDDVDLHSDLETLPRSHHVNTFTDTSFLYCAMQTAELRASLCANVNSLKQTSEFQATLQCEDKVRRSLKDIPRWTDQRSSQARNLLDLQLRQFLVVLHAPRALQHELRGLSDCRYAMFTSIEAASKTIEVHNNMMEASNYALLLTRNDYLRAILLICHVAYHARRANDSIMLRLAKQVFDDCAEKSLRLQEERAARPGRGSEYYWYTSAAVSLVRKQFKPTQAELMQRQAIDRVAKLLYKVLSLQDDPTEETLATEIILGEPHNVTVPDDVALHTYTEPPTLDDFSNAGLRLDAFGDDLGDTPGWMDDLWFLNVPSLDLNDQSHSMF</sequence>
<dbReference type="Pfam" id="PF00172">
    <property type="entry name" value="Zn_clus"/>
    <property type="match status" value="1"/>
</dbReference>
<name>A0A9P4LP59_9PLEO</name>
<dbReference type="PROSITE" id="PS50048">
    <property type="entry name" value="ZN2_CY6_FUNGAL_2"/>
    <property type="match status" value="1"/>
</dbReference>
<dbReference type="GO" id="GO:0008270">
    <property type="term" value="F:zinc ion binding"/>
    <property type="evidence" value="ECO:0007669"/>
    <property type="project" value="InterPro"/>
</dbReference>
<dbReference type="EMBL" id="ML978181">
    <property type="protein sequence ID" value="KAF2031397.1"/>
    <property type="molecule type" value="Genomic_DNA"/>
</dbReference>
<evidence type="ECO:0000256" key="4">
    <source>
        <dbReference type="ARBA" id="ARBA00023125"/>
    </source>
</evidence>
<dbReference type="PROSITE" id="PS00463">
    <property type="entry name" value="ZN2_CY6_FUNGAL_1"/>
    <property type="match status" value="1"/>
</dbReference>
<dbReference type="InterPro" id="IPR051430">
    <property type="entry name" value="Fungal_TF_Env_Response"/>
</dbReference>
<dbReference type="SMART" id="SM00066">
    <property type="entry name" value="GAL4"/>
    <property type="match status" value="1"/>
</dbReference>
<feature type="compositionally biased region" description="Basic and acidic residues" evidence="7">
    <location>
        <begin position="68"/>
        <end position="90"/>
    </location>
</feature>
<feature type="domain" description="Zn(2)-C6 fungal-type" evidence="8">
    <location>
        <begin position="16"/>
        <end position="47"/>
    </location>
</feature>
<gene>
    <name evidence="9" type="ORF">EK21DRAFT_63366</name>
</gene>
<dbReference type="InterPro" id="IPR007219">
    <property type="entry name" value="XnlR_reg_dom"/>
</dbReference>
<dbReference type="InterPro" id="IPR036864">
    <property type="entry name" value="Zn2-C6_fun-type_DNA-bd_sf"/>
</dbReference>
<evidence type="ECO:0000256" key="2">
    <source>
        <dbReference type="ARBA" id="ARBA00022833"/>
    </source>
</evidence>
<dbReference type="SUPFAM" id="SSF57701">
    <property type="entry name" value="Zn2/Cys6 DNA-binding domain"/>
    <property type="match status" value="1"/>
</dbReference>
<evidence type="ECO:0000256" key="3">
    <source>
        <dbReference type="ARBA" id="ARBA00023015"/>
    </source>
</evidence>
<dbReference type="GO" id="GO:0006351">
    <property type="term" value="P:DNA-templated transcription"/>
    <property type="evidence" value="ECO:0007669"/>
    <property type="project" value="InterPro"/>
</dbReference>
<dbReference type="OrthoDB" id="4236860at2759"/>
<dbReference type="GO" id="GO:0005634">
    <property type="term" value="C:nucleus"/>
    <property type="evidence" value="ECO:0007669"/>
    <property type="project" value="TreeGrafter"/>
</dbReference>
<evidence type="ECO:0000313" key="9">
    <source>
        <dbReference type="EMBL" id="KAF2031397.1"/>
    </source>
</evidence>
<dbReference type="PANTHER" id="PTHR31944:SF130">
    <property type="entry name" value="ZN(II)2CYS6 TRANSCRIPTION FACTO (EUROFUNG)"/>
    <property type="match status" value="1"/>
</dbReference>
<dbReference type="Pfam" id="PF04082">
    <property type="entry name" value="Fungal_trans"/>
    <property type="match status" value="1"/>
</dbReference>
<keyword evidence="1" id="KW-0479">Metal-binding</keyword>
<keyword evidence="4" id="KW-0238">DNA-binding</keyword>
<reference evidence="9" key="1">
    <citation type="journal article" date="2020" name="Stud. Mycol.">
        <title>101 Dothideomycetes genomes: a test case for predicting lifestyles and emergence of pathogens.</title>
        <authorList>
            <person name="Haridas S."/>
            <person name="Albert R."/>
            <person name="Binder M."/>
            <person name="Bloem J."/>
            <person name="Labutti K."/>
            <person name="Salamov A."/>
            <person name="Andreopoulos B."/>
            <person name="Baker S."/>
            <person name="Barry K."/>
            <person name="Bills G."/>
            <person name="Bluhm B."/>
            <person name="Cannon C."/>
            <person name="Castanera R."/>
            <person name="Culley D."/>
            <person name="Daum C."/>
            <person name="Ezra D."/>
            <person name="Gonzalez J."/>
            <person name="Henrissat B."/>
            <person name="Kuo A."/>
            <person name="Liang C."/>
            <person name="Lipzen A."/>
            <person name="Lutzoni F."/>
            <person name="Magnuson J."/>
            <person name="Mondo S."/>
            <person name="Nolan M."/>
            <person name="Ohm R."/>
            <person name="Pangilinan J."/>
            <person name="Park H.-J."/>
            <person name="Ramirez L."/>
            <person name="Alfaro M."/>
            <person name="Sun H."/>
            <person name="Tritt A."/>
            <person name="Yoshinaga Y."/>
            <person name="Zwiers L.-H."/>
            <person name="Turgeon B."/>
            <person name="Goodwin S."/>
            <person name="Spatafora J."/>
            <person name="Crous P."/>
            <person name="Grigoriev I."/>
        </authorList>
    </citation>
    <scope>NUCLEOTIDE SEQUENCE</scope>
    <source>
        <strain evidence="9">CBS 110217</strain>
    </source>
</reference>
<evidence type="ECO:0000313" key="10">
    <source>
        <dbReference type="Proteomes" id="UP000799777"/>
    </source>
</evidence>
<organism evidence="9 10">
    <name type="scientific">Setomelanomma holmii</name>
    <dbReference type="NCBI Taxonomy" id="210430"/>
    <lineage>
        <taxon>Eukaryota</taxon>
        <taxon>Fungi</taxon>
        <taxon>Dikarya</taxon>
        <taxon>Ascomycota</taxon>
        <taxon>Pezizomycotina</taxon>
        <taxon>Dothideomycetes</taxon>
        <taxon>Pleosporomycetidae</taxon>
        <taxon>Pleosporales</taxon>
        <taxon>Pleosporineae</taxon>
        <taxon>Phaeosphaeriaceae</taxon>
        <taxon>Setomelanomma</taxon>
    </lineage>
</organism>
<accession>A0A9P4LP59</accession>
<dbReference type="CDD" id="cd12148">
    <property type="entry name" value="fungal_TF_MHR"/>
    <property type="match status" value="1"/>
</dbReference>
<dbReference type="Gene3D" id="4.10.240.10">
    <property type="entry name" value="Zn(2)-C6 fungal-type DNA-binding domain"/>
    <property type="match status" value="1"/>
</dbReference>
<keyword evidence="10" id="KW-1185">Reference proteome</keyword>
<keyword evidence="2" id="KW-0862">Zinc</keyword>
<dbReference type="InterPro" id="IPR001138">
    <property type="entry name" value="Zn2Cys6_DnaBD"/>
</dbReference>
<evidence type="ECO:0000256" key="1">
    <source>
        <dbReference type="ARBA" id="ARBA00022723"/>
    </source>
</evidence>
<keyword evidence="6" id="KW-0539">Nucleus</keyword>
<evidence type="ECO:0000259" key="8">
    <source>
        <dbReference type="PROSITE" id="PS50048"/>
    </source>
</evidence>
<comment type="caution">
    <text evidence="9">The sequence shown here is derived from an EMBL/GenBank/DDBJ whole genome shotgun (WGS) entry which is preliminary data.</text>
</comment>
<dbReference type="CDD" id="cd00067">
    <property type="entry name" value="GAL4"/>
    <property type="match status" value="1"/>
</dbReference>
<proteinExistence type="predicted"/>
<keyword evidence="5" id="KW-0804">Transcription</keyword>
<feature type="region of interest" description="Disordered" evidence="7">
    <location>
        <begin position="53"/>
        <end position="94"/>
    </location>
</feature>
<keyword evidence="3" id="KW-0805">Transcription regulation</keyword>
<dbReference type="AlphaFoldDB" id="A0A9P4LP59"/>
<dbReference type="Proteomes" id="UP000799777">
    <property type="component" value="Unassembled WGS sequence"/>
</dbReference>
<dbReference type="GO" id="GO:0000978">
    <property type="term" value="F:RNA polymerase II cis-regulatory region sequence-specific DNA binding"/>
    <property type="evidence" value="ECO:0007669"/>
    <property type="project" value="TreeGrafter"/>
</dbReference>
<dbReference type="GO" id="GO:0001228">
    <property type="term" value="F:DNA-binding transcription activator activity, RNA polymerase II-specific"/>
    <property type="evidence" value="ECO:0007669"/>
    <property type="project" value="TreeGrafter"/>
</dbReference>
<evidence type="ECO:0000256" key="7">
    <source>
        <dbReference type="SAM" id="MobiDB-lite"/>
    </source>
</evidence>
<protein>
    <recommendedName>
        <fullName evidence="8">Zn(2)-C6 fungal-type domain-containing protein</fullName>
    </recommendedName>
</protein>
<feature type="compositionally biased region" description="Basic residues" evidence="7">
    <location>
        <begin position="57"/>
        <end position="67"/>
    </location>
</feature>
<dbReference type="PANTHER" id="PTHR31944">
    <property type="entry name" value="HEME-RESPONSIVE ZINC FINGER TRANSCRIPTION FACTOR HAP1"/>
    <property type="match status" value="1"/>
</dbReference>